<evidence type="ECO:0000256" key="8">
    <source>
        <dbReference type="ARBA" id="ARBA00022833"/>
    </source>
</evidence>
<keyword evidence="5 14" id="KW-0479">Metal-binding</keyword>
<dbReference type="InterPro" id="IPR027417">
    <property type="entry name" value="P-loop_NTPase"/>
</dbReference>
<evidence type="ECO:0000256" key="3">
    <source>
        <dbReference type="ARBA" id="ARBA00006576"/>
    </source>
</evidence>
<dbReference type="InterPro" id="IPR006262">
    <property type="entry name" value="Cyt_deam_tetra"/>
</dbReference>
<gene>
    <name evidence="17" type="ORF">Cboi02_000619900</name>
</gene>
<feature type="binding site" evidence="13">
    <location>
        <begin position="151"/>
        <end position="157"/>
    </location>
    <ligand>
        <name>substrate</name>
    </ligand>
</feature>
<keyword evidence="8 14" id="KW-0862">Zinc</keyword>
<comment type="catalytic activity">
    <reaction evidence="11">
        <text>cytidine + H2O + H(+) = uridine + NH4(+)</text>
        <dbReference type="Rhea" id="RHEA:16069"/>
        <dbReference type="ChEBI" id="CHEBI:15377"/>
        <dbReference type="ChEBI" id="CHEBI:15378"/>
        <dbReference type="ChEBI" id="CHEBI:16704"/>
        <dbReference type="ChEBI" id="CHEBI:17562"/>
        <dbReference type="ChEBI" id="CHEBI:28938"/>
        <dbReference type="EC" id="3.5.4.5"/>
    </reaction>
</comment>
<dbReference type="GO" id="GO:0008270">
    <property type="term" value="F:zinc ion binding"/>
    <property type="evidence" value="ECO:0007669"/>
    <property type="project" value="InterPro"/>
</dbReference>
<comment type="cofactor">
    <cofactor evidence="1 14">
        <name>Zn(2+)</name>
        <dbReference type="ChEBI" id="CHEBI:29105"/>
    </cofactor>
</comment>
<dbReference type="PROSITE" id="PS51219">
    <property type="entry name" value="DPCK"/>
    <property type="match status" value="1"/>
</dbReference>
<feature type="transmembrane region" description="Helical" evidence="15">
    <location>
        <begin position="105"/>
        <end position="126"/>
    </location>
</feature>
<evidence type="ECO:0000256" key="5">
    <source>
        <dbReference type="ARBA" id="ARBA00022723"/>
    </source>
</evidence>
<feature type="active site" description="Proton donor" evidence="12">
    <location>
        <position position="164"/>
    </location>
</feature>
<dbReference type="GO" id="GO:0004140">
    <property type="term" value="F:dephospho-CoA kinase activity"/>
    <property type="evidence" value="ECO:0007669"/>
    <property type="project" value="InterPro"/>
</dbReference>
<dbReference type="AlphaFoldDB" id="A0A9W6T7P5"/>
<evidence type="ECO:0000256" key="4">
    <source>
        <dbReference type="ARBA" id="ARBA00012783"/>
    </source>
</evidence>
<dbReference type="CDD" id="cd02022">
    <property type="entry name" value="DPCK"/>
    <property type="match status" value="1"/>
</dbReference>
<dbReference type="PANTHER" id="PTHR11644">
    <property type="entry name" value="CYTIDINE DEAMINASE"/>
    <property type="match status" value="1"/>
</dbReference>
<dbReference type="SUPFAM" id="SSF52540">
    <property type="entry name" value="P-loop containing nucleoside triphosphate hydrolases"/>
    <property type="match status" value="1"/>
</dbReference>
<dbReference type="PROSITE" id="PS51747">
    <property type="entry name" value="CYT_DCMP_DEAMINASES_2"/>
    <property type="match status" value="1"/>
</dbReference>
<feature type="binding site" evidence="14">
    <location>
        <position position="198"/>
    </location>
    <ligand>
        <name>Zn(2+)</name>
        <dbReference type="ChEBI" id="CHEBI:29105"/>
        <note>catalytic</note>
    </ligand>
</feature>
<keyword evidence="15" id="KW-0812">Transmembrane</keyword>
<evidence type="ECO:0000313" key="17">
    <source>
        <dbReference type="EMBL" id="GME79727.1"/>
    </source>
</evidence>
<evidence type="ECO:0000256" key="7">
    <source>
        <dbReference type="ARBA" id="ARBA00022801"/>
    </source>
</evidence>
<dbReference type="GO" id="GO:0015937">
    <property type="term" value="P:coenzyme A biosynthetic process"/>
    <property type="evidence" value="ECO:0007669"/>
    <property type="project" value="InterPro"/>
</dbReference>
<dbReference type="EMBL" id="BSXN01003664">
    <property type="protein sequence ID" value="GME79727.1"/>
    <property type="molecule type" value="Genomic_DNA"/>
</dbReference>
<dbReference type="Pfam" id="PF01121">
    <property type="entry name" value="CoaE"/>
    <property type="match status" value="1"/>
</dbReference>
<evidence type="ECO:0000256" key="15">
    <source>
        <dbReference type="SAM" id="Phobius"/>
    </source>
</evidence>
<keyword evidence="18" id="KW-1185">Reference proteome</keyword>
<evidence type="ECO:0000259" key="16">
    <source>
        <dbReference type="PROSITE" id="PS51747"/>
    </source>
</evidence>
<accession>A0A9W6T7P5</accession>
<dbReference type="InterPro" id="IPR002125">
    <property type="entry name" value="CMP_dCMP_dom"/>
</dbReference>
<evidence type="ECO:0000256" key="2">
    <source>
        <dbReference type="ARBA" id="ARBA00003949"/>
    </source>
</evidence>
<dbReference type="Gene3D" id="3.40.50.300">
    <property type="entry name" value="P-loop containing nucleotide triphosphate hydrolases"/>
    <property type="match status" value="1"/>
</dbReference>
<protein>
    <recommendedName>
        <fullName evidence="4">cytidine deaminase</fullName>
        <ecNumber evidence="4">3.5.4.5</ecNumber>
    </recommendedName>
    <alternativeName>
        <fullName evidence="10">Cytidine aminohydrolase</fullName>
    </alternativeName>
</protein>
<evidence type="ECO:0000256" key="6">
    <source>
        <dbReference type="ARBA" id="ARBA00022741"/>
    </source>
</evidence>
<evidence type="ECO:0000256" key="12">
    <source>
        <dbReference type="PIRSR" id="PIRSR606262-1"/>
    </source>
</evidence>
<feature type="binding site" evidence="14">
    <location>
        <position position="195"/>
    </location>
    <ligand>
        <name>Zn(2+)</name>
        <dbReference type="ChEBI" id="CHEBI:29105"/>
        <note>catalytic</note>
    </ligand>
</feature>
<dbReference type="GO" id="GO:0005524">
    <property type="term" value="F:ATP binding"/>
    <property type="evidence" value="ECO:0007669"/>
    <property type="project" value="UniProtKB-KW"/>
</dbReference>
<dbReference type="InterPro" id="IPR016193">
    <property type="entry name" value="Cytidine_deaminase-like"/>
</dbReference>
<dbReference type="Proteomes" id="UP001165120">
    <property type="component" value="Unassembled WGS sequence"/>
</dbReference>
<dbReference type="PANTHER" id="PTHR11644:SF2">
    <property type="entry name" value="CYTIDINE DEAMINASE"/>
    <property type="match status" value="1"/>
</dbReference>
<comment type="function">
    <text evidence="2">This enzyme scavenges exogenous and endogenous cytidine and 2'-deoxycytidine for UMP synthesis.</text>
</comment>
<evidence type="ECO:0000256" key="9">
    <source>
        <dbReference type="ARBA" id="ARBA00022840"/>
    </source>
</evidence>
<evidence type="ECO:0000256" key="1">
    <source>
        <dbReference type="ARBA" id="ARBA00001947"/>
    </source>
</evidence>
<dbReference type="GO" id="GO:0004126">
    <property type="term" value="F:cytidine deaminase activity"/>
    <property type="evidence" value="ECO:0007669"/>
    <property type="project" value="UniProtKB-EC"/>
</dbReference>
<keyword evidence="15" id="KW-0472">Membrane</keyword>
<feature type="domain" description="CMP/dCMP-type deaminase" evidence="16">
    <location>
        <begin position="117"/>
        <end position="240"/>
    </location>
</feature>
<dbReference type="EC" id="3.5.4.5" evidence="4"/>
<keyword evidence="6" id="KW-0547">Nucleotide-binding</keyword>
<dbReference type="InterPro" id="IPR050202">
    <property type="entry name" value="Cyt/Deoxycyt_deaminase"/>
</dbReference>
<dbReference type="InterPro" id="IPR001977">
    <property type="entry name" value="Depp_CoAkinase"/>
</dbReference>
<dbReference type="NCBIfam" id="NF004064">
    <property type="entry name" value="PRK05578.1"/>
    <property type="match status" value="1"/>
</dbReference>
<evidence type="ECO:0000256" key="13">
    <source>
        <dbReference type="PIRSR" id="PIRSR606262-2"/>
    </source>
</evidence>
<proteinExistence type="inferred from homology"/>
<keyword evidence="15" id="KW-1133">Transmembrane helix</keyword>
<keyword evidence="9" id="KW-0067">ATP-binding</keyword>
<keyword evidence="7" id="KW-0378">Hydrolase</keyword>
<dbReference type="GO" id="GO:0005829">
    <property type="term" value="C:cytosol"/>
    <property type="evidence" value="ECO:0007669"/>
    <property type="project" value="TreeGrafter"/>
</dbReference>
<dbReference type="InterPro" id="IPR016192">
    <property type="entry name" value="APOBEC/CMP_deaminase_Zn-bd"/>
</dbReference>
<dbReference type="NCBIfam" id="TIGR01354">
    <property type="entry name" value="cyt_deam_tetra"/>
    <property type="match status" value="1"/>
</dbReference>
<evidence type="ECO:0000256" key="11">
    <source>
        <dbReference type="ARBA" id="ARBA00049558"/>
    </source>
</evidence>
<evidence type="ECO:0000313" key="18">
    <source>
        <dbReference type="Proteomes" id="UP001165120"/>
    </source>
</evidence>
<dbReference type="GO" id="GO:0072527">
    <property type="term" value="P:pyrimidine-containing compound metabolic process"/>
    <property type="evidence" value="ECO:0007669"/>
    <property type="project" value="UniProtKB-ARBA"/>
</dbReference>
<dbReference type="PROSITE" id="PS00903">
    <property type="entry name" value="CYT_DCMP_DEAMINASES_1"/>
    <property type="match status" value="1"/>
</dbReference>
<dbReference type="Gene3D" id="3.40.140.10">
    <property type="entry name" value="Cytidine Deaminase, domain 2"/>
    <property type="match status" value="1"/>
</dbReference>
<name>A0A9W6T7P5_CANBO</name>
<evidence type="ECO:0000256" key="10">
    <source>
        <dbReference type="ARBA" id="ARBA00032005"/>
    </source>
</evidence>
<comment type="caution">
    <text evidence="17">The sequence shown here is derived from an EMBL/GenBank/DDBJ whole genome shotgun (WGS) entry which is preliminary data.</text>
</comment>
<comment type="similarity">
    <text evidence="3">Belongs to the cytidine and deoxycytidylate deaminase family.</text>
</comment>
<reference evidence="17" key="1">
    <citation type="submission" date="2023-04" db="EMBL/GenBank/DDBJ databases">
        <title>Candida boidinii NBRC 10035.</title>
        <authorList>
            <person name="Ichikawa N."/>
            <person name="Sato H."/>
            <person name="Tonouchi N."/>
        </authorList>
    </citation>
    <scope>NUCLEOTIDE SEQUENCE</scope>
    <source>
        <strain evidence="17">NBRC 10035</strain>
    </source>
</reference>
<dbReference type="SUPFAM" id="SSF53927">
    <property type="entry name" value="Cytidine deaminase-like"/>
    <property type="match status" value="1"/>
</dbReference>
<dbReference type="CDD" id="cd01283">
    <property type="entry name" value="cytidine_deaminase"/>
    <property type="match status" value="1"/>
</dbReference>
<dbReference type="Pfam" id="PF00383">
    <property type="entry name" value="dCMP_cyt_deam_1"/>
    <property type="match status" value="1"/>
</dbReference>
<organism evidence="17 18">
    <name type="scientific">Candida boidinii</name>
    <name type="common">Yeast</name>
    <dbReference type="NCBI Taxonomy" id="5477"/>
    <lineage>
        <taxon>Eukaryota</taxon>
        <taxon>Fungi</taxon>
        <taxon>Dikarya</taxon>
        <taxon>Ascomycota</taxon>
        <taxon>Saccharomycotina</taxon>
        <taxon>Pichiomycetes</taxon>
        <taxon>Pichiales</taxon>
        <taxon>Pichiaceae</taxon>
        <taxon>Ogataea</taxon>
        <taxon>Ogataea/Candida clade</taxon>
    </lineage>
</organism>
<evidence type="ECO:0000256" key="14">
    <source>
        <dbReference type="PIRSR" id="PIRSR606262-3"/>
    </source>
</evidence>
<dbReference type="GO" id="GO:0042802">
    <property type="term" value="F:identical protein binding"/>
    <property type="evidence" value="ECO:0007669"/>
    <property type="project" value="UniProtKB-ARBA"/>
</dbReference>
<sequence length="249" mass="27291">MECYKSLLSFEKIVILDVPLLFESKLDVYCGVAVCVVCDEDVQLQRLTSRNPELTEEECRNRIASQMGNTEKIKQSDIVIDNGSSLEELYSKIDSVVTRVTPWTIVSMIEILIPPVGLISALFCYLKNRMKHNRVGCAILCSSNEIIIGANVENASYGAAICAERTAITKAVTAGNRVFKAIAISTDLDTCASPCGICRQVIREFADSELRLPIYMFNKDGSKVKILTIGELLPLSFGPGDLGIDPSTV</sequence>
<feature type="binding site" evidence="14">
    <location>
        <position position="162"/>
    </location>
    <ligand>
        <name>Zn(2+)</name>
        <dbReference type="ChEBI" id="CHEBI:29105"/>
        <note>catalytic</note>
    </ligand>
</feature>